<proteinExistence type="predicted"/>
<comment type="caution">
    <text evidence="1">The sequence shown here is derived from an EMBL/GenBank/DDBJ whole genome shotgun (WGS) entry which is preliminary data.</text>
</comment>
<protein>
    <submittedName>
        <fullName evidence="1">Uncharacterized protein</fullName>
    </submittedName>
</protein>
<organism evidence="1 2">
    <name type="scientific">Chryseobacterium bernardetii</name>
    <dbReference type="NCBI Taxonomy" id="1241978"/>
    <lineage>
        <taxon>Bacteria</taxon>
        <taxon>Pseudomonadati</taxon>
        <taxon>Bacteroidota</taxon>
        <taxon>Flavobacteriia</taxon>
        <taxon>Flavobacteriales</taxon>
        <taxon>Weeksellaceae</taxon>
        <taxon>Chryseobacterium group</taxon>
        <taxon>Chryseobacterium</taxon>
    </lineage>
</organism>
<keyword evidence="2" id="KW-1185">Reference proteome</keyword>
<evidence type="ECO:0000313" key="1">
    <source>
        <dbReference type="EMBL" id="MDR6441371.1"/>
    </source>
</evidence>
<evidence type="ECO:0000313" key="2">
    <source>
        <dbReference type="Proteomes" id="UP001184376"/>
    </source>
</evidence>
<sequence>MKSILYLTDFYYQAKGRAYYKEDLYITSKLKDHFNILIGHPHQANSYLEYADIIIFRNTGSVMNYEPYFKEFVNNVKKKNLLTFNSFDGKGDQKGKDYLLYLTKNNYPVIPTVENLSELNTLGVSENYMVKMKNGADSIGQEKISYRDAHNIELNGKIIQPYIDFKYEVSFIYLNNQFQYAVYAPQKDKRWELIEYVPSANEIEFADQFIQWNSLKRGITRVDACCISDNSLLLVELEDLNPYLSLEVLSEIKRETFIKNWIEILANI</sequence>
<accession>A0ACC6IUB7</accession>
<dbReference type="Proteomes" id="UP001184376">
    <property type="component" value="Unassembled WGS sequence"/>
</dbReference>
<dbReference type="EMBL" id="JAVDRG010000002">
    <property type="protein sequence ID" value="MDR6441371.1"/>
    <property type="molecule type" value="Genomic_DNA"/>
</dbReference>
<reference evidence="1" key="1">
    <citation type="submission" date="2023-07" db="EMBL/GenBank/DDBJ databases">
        <title>Sorghum-associated microbial communities from plants grown in Nebraska, USA.</title>
        <authorList>
            <person name="Schachtman D."/>
        </authorList>
    </citation>
    <scope>NUCLEOTIDE SEQUENCE</scope>
    <source>
        <strain evidence="1">DS1280</strain>
    </source>
</reference>
<name>A0ACC6IUB7_9FLAO</name>
<gene>
    <name evidence="1" type="ORF">J2795_002071</name>
</gene>